<reference evidence="1 2" key="2">
    <citation type="journal article" date="2022" name="Mol. Ecol. Resour.">
        <title>The genomes of chicory, endive, great burdock and yacon provide insights into Asteraceae paleo-polyploidization history and plant inulin production.</title>
        <authorList>
            <person name="Fan W."/>
            <person name="Wang S."/>
            <person name="Wang H."/>
            <person name="Wang A."/>
            <person name="Jiang F."/>
            <person name="Liu H."/>
            <person name="Zhao H."/>
            <person name="Xu D."/>
            <person name="Zhang Y."/>
        </authorList>
    </citation>
    <scope>NUCLEOTIDE SEQUENCE [LARGE SCALE GENOMIC DNA]</scope>
    <source>
        <strain evidence="2">cv. Niubang</strain>
    </source>
</reference>
<evidence type="ECO:0000313" key="2">
    <source>
        <dbReference type="Proteomes" id="UP001055879"/>
    </source>
</evidence>
<accession>A0ACB9C6F4</accession>
<dbReference type="Proteomes" id="UP001055879">
    <property type="component" value="Linkage Group LG05"/>
</dbReference>
<organism evidence="1 2">
    <name type="scientific">Arctium lappa</name>
    <name type="common">Greater burdock</name>
    <name type="synonym">Lappa major</name>
    <dbReference type="NCBI Taxonomy" id="4217"/>
    <lineage>
        <taxon>Eukaryota</taxon>
        <taxon>Viridiplantae</taxon>
        <taxon>Streptophyta</taxon>
        <taxon>Embryophyta</taxon>
        <taxon>Tracheophyta</taxon>
        <taxon>Spermatophyta</taxon>
        <taxon>Magnoliopsida</taxon>
        <taxon>eudicotyledons</taxon>
        <taxon>Gunneridae</taxon>
        <taxon>Pentapetalae</taxon>
        <taxon>asterids</taxon>
        <taxon>campanulids</taxon>
        <taxon>Asterales</taxon>
        <taxon>Asteraceae</taxon>
        <taxon>Carduoideae</taxon>
        <taxon>Cardueae</taxon>
        <taxon>Arctiinae</taxon>
        <taxon>Arctium</taxon>
    </lineage>
</organism>
<sequence>MSRAVQGRGDIASKQKGSPFRTDYNKLTTLIERKGKLSALFACNAMPIKNVEHRPRPPIQLPCLPALTIAAYRYRWEVYDVLVEPLGYDALLLEYHGIEYPDLPEAPEKAISAFRTRDLIRLSLVAAGGRKESRVSFQDRRRTAPSMYSGPPPIAGRCARYDKGPWEKPMKSQGRASEPAQAKIGTRRLEEQPEKGKAVETADSPIYTVNDSAPREQRTITTKASTNAAAYETHPGESYTARREPLSL</sequence>
<proteinExistence type="predicted"/>
<protein>
    <submittedName>
        <fullName evidence="1">Uncharacterized protein</fullName>
    </submittedName>
</protein>
<evidence type="ECO:0000313" key="1">
    <source>
        <dbReference type="EMBL" id="KAI3729901.1"/>
    </source>
</evidence>
<gene>
    <name evidence="1" type="ORF">L6452_18573</name>
</gene>
<name>A0ACB9C6F4_ARCLA</name>
<comment type="caution">
    <text evidence="1">The sequence shown here is derived from an EMBL/GenBank/DDBJ whole genome shotgun (WGS) entry which is preliminary data.</text>
</comment>
<keyword evidence="2" id="KW-1185">Reference proteome</keyword>
<reference evidence="2" key="1">
    <citation type="journal article" date="2022" name="Mol. Ecol. Resour.">
        <title>The genomes of chicory, endive, great burdock and yacon provide insights into Asteraceae palaeo-polyploidization history and plant inulin production.</title>
        <authorList>
            <person name="Fan W."/>
            <person name="Wang S."/>
            <person name="Wang H."/>
            <person name="Wang A."/>
            <person name="Jiang F."/>
            <person name="Liu H."/>
            <person name="Zhao H."/>
            <person name="Xu D."/>
            <person name="Zhang Y."/>
        </authorList>
    </citation>
    <scope>NUCLEOTIDE SEQUENCE [LARGE SCALE GENOMIC DNA]</scope>
    <source>
        <strain evidence="2">cv. Niubang</strain>
    </source>
</reference>
<dbReference type="EMBL" id="CM042051">
    <property type="protein sequence ID" value="KAI3729901.1"/>
    <property type="molecule type" value="Genomic_DNA"/>
</dbReference>